<keyword evidence="9 11" id="KW-0704">Schiff base</keyword>
<dbReference type="EC" id="2.2.1.2" evidence="5 11"/>
<dbReference type="GO" id="GO:0006098">
    <property type="term" value="P:pentose-phosphate shunt"/>
    <property type="evidence" value="ECO:0007669"/>
    <property type="project" value="UniProtKB-UniRule"/>
</dbReference>
<name>A0A6S6T3L8_9BACT</name>
<dbReference type="SUPFAM" id="SSF51569">
    <property type="entry name" value="Aldolase"/>
    <property type="match status" value="1"/>
</dbReference>
<dbReference type="GO" id="GO:0005737">
    <property type="term" value="C:cytoplasm"/>
    <property type="evidence" value="ECO:0007669"/>
    <property type="project" value="UniProtKB-SubCell"/>
</dbReference>
<feature type="active site" description="Schiff-base intermediate with substrate" evidence="11">
    <location>
        <position position="132"/>
    </location>
</feature>
<dbReference type="HAMAP" id="MF_00493">
    <property type="entry name" value="Transaldolase_2"/>
    <property type="match status" value="1"/>
</dbReference>
<dbReference type="PIRSF" id="PIRSF036915">
    <property type="entry name" value="Trnald_Bac_Plnt"/>
    <property type="match status" value="1"/>
</dbReference>
<dbReference type="NCBIfam" id="TIGR00876">
    <property type="entry name" value="tal_mycobact"/>
    <property type="match status" value="1"/>
</dbReference>
<dbReference type="UniPathway" id="UPA00115">
    <property type="reaction ID" value="UER00414"/>
</dbReference>
<gene>
    <name evidence="11" type="primary">tal</name>
    <name evidence="12" type="ORF">HELGO_WM5920</name>
</gene>
<evidence type="ECO:0000313" key="12">
    <source>
        <dbReference type="EMBL" id="CAA6809723.1"/>
    </source>
</evidence>
<organism evidence="12">
    <name type="scientific">uncultured Campylobacterales bacterium</name>
    <dbReference type="NCBI Taxonomy" id="352960"/>
    <lineage>
        <taxon>Bacteria</taxon>
        <taxon>Pseudomonadati</taxon>
        <taxon>Campylobacterota</taxon>
        <taxon>Epsilonproteobacteria</taxon>
        <taxon>Campylobacterales</taxon>
        <taxon>environmental samples</taxon>
    </lineage>
</organism>
<evidence type="ECO:0000256" key="3">
    <source>
        <dbReference type="ARBA" id="ARBA00004857"/>
    </source>
</evidence>
<accession>A0A6S6T3L8</accession>
<evidence type="ECO:0000256" key="1">
    <source>
        <dbReference type="ARBA" id="ARBA00003518"/>
    </source>
</evidence>
<comment type="subcellular location">
    <subcellularLocation>
        <location evidence="2 11">Cytoplasm</location>
    </subcellularLocation>
</comment>
<evidence type="ECO:0000256" key="2">
    <source>
        <dbReference type="ARBA" id="ARBA00004496"/>
    </source>
</evidence>
<comment type="pathway">
    <text evidence="3 11">Carbohydrate degradation; pentose phosphate pathway; D-glyceraldehyde 3-phosphate and beta-D-fructose 6-phosphate from D-ribose 5-phosphate and D-xylulose 5-phosphate (non-oxidative stage): step 2/3.</text>
</comment>
<dbReference type="EMBL" id="CACVAW010000040">
    <property type="protein sequence ID" value="CAA6809723.1"/>
    <property type="molecule type" value="Genomic_DNA"/>
</dbReference>
<proteinExistence type="inferred from homology"/>
<comment type="similarity">
    <text evidence="4 11">Belongs to the transaldolase family. Type 2 subfamily.</text>
</comment>
<evidence type="ECO:0000256" key="11">
    <source>
        <dbReference type="HAMAP-Rule" id="MF_00493"/>
    </source>
</evidence>
<evidence type="ECO:0000256" key="4">
    <source>
        <dbReference type="ARBA" id="ARBA00008426"/>
    </source>
</evidence>
<protein>
    <recommendedName>
        <fullName evidence="5 11">Transaldolase</fullName>
        <ecNumber evidence="5 11">2.2.1.2</ecNumber>
    </recommendedName>
</protein>
<dbReference type="NCBIfam" id="NF003026">
    <property type="entry name" value="PRK03903.1"/>
    <property type="match status" value="1"/>
</dbReference>
<dbReference type="PROSITE" id="PS01054">
    <property type="entry name" value="TRANSALDOLASE_1"/>
    <property type="match status" value="1"/>
</dbReference>
<evidence type="ECO:0000256" key="8">
    <source>
        <dbReference type="ARBA" id="ARBA00023126"/>
    </source>
</evidence>
<evidence type="ECO:0000256" key="5">
    <source>
        <dbReference type="ARBA" id="ARBA00013151"/>
    </source>
</evidence>
<dbReference type="InterPro" id="IPR004732">
    <property type="entry name" value="Transaldolase_2"/>
</dbReference>
<keyword evidence="7 11" id="KW-0808">Transferase</keyword>
<dbReference type="InterPro" id="IPR001585">
    <property type="entry name" value="TAL/FSA"/>
</dbReference>
<dbReference type="AlphaFoldDB" id="A0A6S6T3L8"/>
<dbReference type="Gene3D" id="3.20.20.70">
    <property type="entry name" value="Aldolase class I"/>
    <property type="match status" value="1"/>
</dbReference>
<keyword evidence="6 11" id="KW-0963">Cytoplasm</keyword>
<dbReference type="PANTHER" id="PTHR10683">
    <property type="entry name" value="TRANSALDOLASE"/>
    <property type="match status" value="1"/>
</dbReference>
<evidence type="ECO:0000256" key="9">
    <source>
        <dbReference type="ARBA" id="ARBA00023270"/>
    </source>
</evidence>
<evidence type="ECO:0000256" key="7">
    <source>
        <dbReference type="ARBA" id="ARBA00022679"/>
    </source>
</evidence>
<dbReference type="GO" id="GO:0005975">
    <property type="term" value="P:carbohydrate metabolic process"/>
    <property type="evidence" value="ECO:0007669"/>
    <property type="project" value="InterPro"/>
</dbReference>
<comment type="catalytic activity">
    <reaction evidence="10 11">
        <text>D-sedoheptulose 7-phosphate + D-glyceraldehyde 3-phosphate = D-erythrose 4-phosphate + beta-D-fructose 6-phosphate</text>
        <dbReference type="Rhea" id="RHEA:17053"/>
        <dbReference type="ChEBI" id="CHEBI:16897"/>
        <dbReference type="ChEBI" id="CHEBI:57483"/>
        <dbReference type="ChEBI" id="CHEBI:57634"/>
        <dbReference type="ChEBI" id="CHEBI:59776"/>
        <dbReference type="EC" id="2.2.1.2"/>
    </reaction>
</comment>
<dbReference type="GO" id="GO:0004801">
    <property type="term" value="F:transaldolase activity"/>
    <property type="evidence" value="ECO:0007669"/>
    <property type="project" value="UniProtKB-UniRule"/>
</dbReference>
<dbReference type="PANTHER" id="PTHR10683:SF31">
    <property type="entry name" value="TRANSALDOLASE"/>
    <property type="match status" value="1"/>
</dbReference>
<sequence>MIEKLKKNNFSIWCDFIQRDFLQTEFKELISSEKINGATSNPSIFKKAFSNEEYKEDIKKQKAKSQKEIYEYLAIKDISLAADLLSSLYKENKDNGFISIEVNPELCHDAKGTIEEGKRLYNEIGKKNVMIKVPATSSGFEAMKKLSEDGINVNATLVFSPTQALKCLEVFSNQNSKTVISVFVSRFDRLLNEALTKNKYEKNRFGIVNAEYIYSLIQESNLKNTRTLFASTSMKDNDQSKDYYIKELLYSESINTAPLETFKAFYKNKSVDIKGKVNEDEYMNWSKNLLNSGLDIRKIYDELLTNGLNSFNNDFSKMLKSLSI</sequence>
<reference evidence="12" key="1">
    <citation type="submission" date="2020-01" db="EMBL/GenBank/DDBJ databases">
        <authorList>
            <person name="Meier V. D."/>
            <person name="Meier V D."/>
        </authorList>
    </citation>
    <scope>NUCLEOTIDE SEQUENCE</scope>
    <source>
        <strain evidence="12">HLG_WM_MAG_12</strain>
    </source>
</reference>
<evidence type="ECO:0000256" key="6">
    <source>
        <dbReference type="ARBA" id="ARBA00022490"/>
    </source>
</evidence>
<dbReference type="InterPro" id="IPR013785">
    <property type="entry name" value="Aldolase_TIM"/>
</dbReference>
<dbReference type="Pfam" id="PF00923">
    <property type="entry name" value="TAL_FSA"/>
    <property type="match status" value="1"/>
</dbReference>
<comment type="function">
    <text evidence="1 11">Transaldolase is important for the balance of metabolites in the pentose-phosphate pathway.</text>
</comment>
<evidence type="ECO:0000256" key="10">
    <source>
        <dbReference type="ARBA" id="ARBA00048810"/>
    </source>
</evidence>
<dbReference type="InterPro" id="IPR018225">
    <property type="entry name" value="Transaldolase_AS"/>
</dbReference>
<keyword evidence="8 11" id="KW-0570">Pentose shunt</keyword>